<protein>
    <submittedName>
        <fullName evidence="3">Uncharacterized protein</fullName>
    </submittedName>
</protein>
<reference evidence="3" key="2">
    <citation type="submission" date="2022-10" db="EMBL/GenBank/DDBJ databases">
        <authorList>
            <consortium name="ENA_rothamsted_submissions"/>
            <consortium name="culmorum"/>
            <person name="King R."/>
        </authorList>
    </citation>
    <scope>NUCLEOTIDE SEQUENCE</scope>
</reference>
<feature type="compositionally biased region" description="Polar residues" evidence="2">
    <location>
        <begin position="223"/>
        <end position="235"/>
    </location>
</feature>
<evidence type="ECO:0000256" key="1">
    <source>
        <dbReference type="SAM" id="Coils"/>
    </source>
</evidence>
<reference evidence="3" key="1">
    <citation type="submission" date="2022-01" db="EMBL/GenBank/DDBJ databases">
        <authorList>
            <person name="King R."/>
        </authorList>
    </citation>
    <scope>NUCLEOTIDE SEQUENCE</scope>
</reference>
<gene>
    <name evidence="3" type="ORF">PHAECO_LOCUS8829</name>
</gene>
<feature type="region of interest" description="Disordered" evidence="2">
    <location>
        <begin position="124"/>
        <end position="424"/>
    </location>
</feature>
<feature type="compositionally biased region" description="Polar residues" evidence="2">
    <location>
        <begin position="246"/>
        <end position="258"/>
    </location>
</feature>
<feature type="compositionally biased region" description="Polar residues" evidence="2">
    <location>
        <begin position="269"/>
        <end position="281"/>
    </location>
</feature>
<feature type="compositionally biased region" description="Pro residues" evidence="2">
    <location>
        <begin position="131"/>
        <end position="141"/>
    </location>
</feature>
<feature type="compositionally biased region" description="Polar residues" evidence="2">
    <location>
        <begin position="384"/>
        <end position="396"/>
    </location>
</feature>
<evidence type="ECO:0000313" key="3">
    <source>
        <dbReference type="EMBL" id="CAG9820767.1"/>
    </source>
</evidence>
<dbReference type="AlphaFoldDB" id="A0A9N9SIC3"/>
<name>A0A9N9SIC3_PHACE</name>
<feature type="compositionally biased region" description="Polar residues" evidence="2">
    <location>
        <begin position="154"/>
        <end position="166"/>
    </location>
</feature>
<keyword evidence="1" id="KW-0175">Coiled coil</keyword>
<feature type="compositionally biased region" description="Polar residues" evidence="2">
    <location>
        <begin position="292"/>
        <end position="304"/>
    </location>
</feature>
<feature type="coiled-coil region" evidence="1">
    <location>
        <begin position="59"/>
        <end position="86"/>
    </location>
</feature>
<sequence>MDVNRLLGDELRYELYIRGQPSNNTVADNRARIREVFRSEWQGDMTHFPKVSLYFYNELEICSRKLEELQQNIDDFDQNNRENKYRRIYSRLLHISGRSNRLSGKDVGEEISRLRVCGAVSSDLVDIGEPPSSPTVEPPPTQYEQDKRDRPWQEGSQPKPSHPTQYEQERRDRPWQEGSQPKPSHPTQYEQERIDRPWQEGSQPKPSHPTQYEQERRDRPWQEGSQPEPSHPTQYEQERMDRPWQEGSQPKPSHPTQYEQERRDRPWQEGSQPKPSHPTQYEQERRDRPWQEGSQPKPSHPTQYEQERRNRPWQEESQPKPSHPTQYEQKRSDRPWQEGYQPKPSHPTQYEQERRYRPWQEGCQSKPSPPTQYEQERRDRPWQEGSQPKPSHPTQYEQERSDRLWQEGSQPKPSHPTGRPGIDNYEKMVGETFQDEGEKLGVQSNVNCRENKFFEWKKNPQNYPRESRDRAANWPQCGYPDMPGGTVSHGKFHSHVRFDPNNTATGQDLRYASRMAQVHSTRFDEDSGVEQSGTQSALNDVSRGPAIAATEAQALPVNPATIPTTILSLC</sequence>
<evidence type="ECO:0000256" key="2">
    <source>
        <dbReference type="SAM" id="MobiDB-lite"/>
    </source>
</evidence>
<dbReference type="EMBL" id="OU896710">
    <property type="protein sequence ID" value="CAG9820767.1"/>
    <property type="molecule type" value="Genomic_DNA"/>
</dbReference>
<feature type="compositionally biased region" description="Polar residues" evidence="2">
    <location>
        <begin position="200"/>
        <end position="212"/>
    </location>
</feature>
<evidence type="ECO:0000313" key="4">
    <source>
        <dbReference type="Proteomes" id="UP001153737"/>
    </source>
</evidence>
<organism evidence="3 4">
    <name type="scientific">Phaedon cochleariae</name>
    <name type="common">Mustard beetle</name>
    <dbReference type="NCBI Taxonomy" id="80249"/>
    <lineage>
        <taxon>Eukaryota</taxon>
        <taxon>Metazoa</taxon>
        <taxon>Ecdysozoa</taxon>
        <taxon>Arthropoda</taxon>
        <taxon>Hexapoda</taxon>
        <taxon>Insecta</taxon>
        <taxon>Pterygota</taxon>
        <taxon>Neoptera</taxon>
        <taxon>Endopterygota</taxon>
        <taxon>Coleoptera</taxon>
        <taxon>Polyphaga</taxon>
        <taxon>Cucujiformia</taxon>
        <taxon>Chrysomeloidea</taxon>
        <taxon>Chrysomelidae</taxon>
        <taxon>Chrysomelinae</taxon>
        <taxon>Chrysomelini</taxon>
        <taxon>Phaedon</taxon>
    </lineage>
</organism>
<feature type="compositionally biased region" description="Polar residues" evidence="2">
    <location>
        <begin position="177"/>
        <end position="189"/>
    </location>
</feature>
<keyword evidence="4" id="KW-1185">Reference proteome</keyword>
<proteinExistence type="predicted"/>
<dbReference type="OrthoDB" id="6747041at2759"/>
<accession>A0A9N9SIC3</accession>
<feature type="compositionally biased region" description="Basic and acidic residues" evidence="2">
    <location>
        <begin position="305"/>
        <end position="318"/>
    </location>
</feature>
<dbReference type="Proteomes" id="UP001153737">
    <property type="component" value="Chromosome 4"/>
</dbReference>